<gene>
    <name evidence="1" type="ORF">DEA37_0000147</name>
</gene>
<dbReference type="InterPro" id="IPR011990">
    <property type="entry name" value="TPR-like_helical_dom_sf"/>
</dbReference>
<evidence type="ECO:0000313" key="1">
    <source>
        <dbReference type="EMBL" id="KAA3676696.1"/>
    </source>
</evidence>
<comment type="caution">
    <text evidence="1">The sequence shown here is derived from an EMBL/GenBank/DDBJ whole genome shotgun (WGS) entry which is preliminary data.</text>
</comment>
<organism evidence="1 2">
    <name type="scientific">Paragonimus westermani</name>
    <dbReference type="NCBI Taxonomy" id="34504"/>
    <lineage>
        <taxon>Eukaryota</taxon>
        <taxon>Metazoa</taxon>
        <taxon>Spiralia</taxon>
        <taxon>Lophotrochozoa</taxon>
        <taxon>Platyhelminthes</taxon>
        <taxon>Trematoda</taxon>
        <taxon>Digenea</taxon>
        <taxon>Plagiorchiida</taxon>
        <taxon>Troglotremata</taxon>
        <taxon>Troglotrematidae</taxon>
        <taxon>Paragonimus</taxon>
    </lineage>
</organism>
<evidence type="ECO:0000313" key="2">
    <source>
        <dbReference type="Proteomes" id="UP000324629"/>
    </source>
</evidence>
<feature type="non-terminal residue" evidence="1">
    <location>
        <position position="1"/>
    </location>
</feature>
<dbReference type="AlphaFoldDB" id="A0A5J4NM43"/>
<sequence length="724" mass="80071">AFELSSSMGRSPLWAYHYAASAFSLFSVIDDSDFCYLACTYQRWLSTPKSQSTENQPGSSVISRGILLISLGLHCLSYAQCLLKHEQSTRTTSAALLNADQLFLMAESALKRALSALTEKAAKDQCFLDERQSEETVAEVIKIAQVEASPEEFSRERLAVNRTLRAKAWHGLTILYSTLEGDFSEHVDYCLCQALLARPDTTEAGVSLAVRMLHLGRIQFASSLIAHFQASDPDNYVVWLACAHLNAVTGVSETQPCHRMKPWICSNNTVLKNLLQAACFGANVPVALHLADNLFPLIVDAVSRPIYGESNITSSSHSKETCTFIRLAMEVATEALNRALAYEPQNPRLWHNRGLLLQLAGLSAPAEFCLRNFLLSSILPIRSLILPLSYWVISFLAIYLVHPCVIFSIPELTVFLPALLPVHSPHQTSSWLAPNVSLLLSSGLIDELSRLTQQGVAAAIAVTLAFPNIGRWLLVLHHFNHSGPHDLLLSQLFELLSSGSPVSPQLARSISSLVVRLLEQFPDLDKNAVAYLQHFCHSQLQNIHQVPRHVEHGFTGHNLYEHGRLPPTELSSWAADVAILANLSSGQAPSGMAYLSKFVACQPDDPNRWVALASWLVDHYYSEASDNLVLSDRPKKKNWKNFCFWKTLAHVLQVALVLQSGTSITSFFANTLTRCSRCWLAVSRKSTLAETVVPVLLKGLRRAAALFPNTPDLLAQLMLFTGHH</sequence>
<proteinExistence type="predicted"/>
<keyword evidence="2" id="KW-1185">Reference proteome</keyword>
<reference evidence="1 2" key="1">
    <citation type="journal article" date="2019" name="Gigascience">
        <title>Whole-genome sequence of the oriental lung fluke Paragonimus westermani.</title>
        <authorList>
            <person name="Oey H."/>
            <person name="Zakrzewski M."/>
            <person name="Narain K."/>
            <person name="Devi K.R."/>
            <person name="Agatsuma T."/>
            <person name="Nawaratna S."/>
            <person name="Gobert G.N."/>
            <person name="Jones M.K."/>
            <person name="Ragan M.A."/>
            <person name="McManus D.P."/>
            <person name="Krause L."/>
        </authorList>
    </citation>
    <scope>NUCLEOTIDE SEQUENCE [LARGE SCALE GENOMIC DNA]</scope>
    <source>
        <strain evidence="1 2">IND2009</strain>
    </source>
</reference>
<dbReference type="SUPFAM" id="SSF48452">
    <property type="entry name" value="TPR-like"/>
    <property type="match status" value="1"/>
</dbReference>
<dbReference type="Proteomes" id="UP000324629">
    <property type="component" value="Unassembled WGS sequence"/>
</dbReference>
<name>A0A5J4NM43_9TREM</name>
<accession>A0A5J4NM43</accession>
<protein>
    <submittedName>
        <fullName evidence="1">Uncharacterized protein</fullName>
    </submittedName>
</protein>
<dbReference type="EMBL" id="QNGE01001854">
    <property type="protein sequence ID" value="KAA3676696.1"/>
    <property type="molecule type" value="Genomic_DNA"/>
</dbReference>